<dbReference type="Proteomes" id="UP000230423">
    <property type="component" value="Unassembled WGS sequence"/>
</dbReference>
<organism evidence="1 2">
    <name type="scientific">Teladorsagia circumcincta</name>
    <name type="common">Brown stomach worm</name>
    <name type="synonym">Ostertagia circumcincta</name>
    <dbReference type="NCBI Taxonomy" id="45464"/>
    <lineage>
        <taxon>Eukaryota</taxon>
        <taxon>Metazoa</taxon>
        <taxon>Ecdysozoa</taxon>
        <taxon>Nematoda</taxon>
        <taxon>Chromadorea</taxon>
        <taxon>Rhabditida</taxon>
        <taxon>Rhabditina</taxon>
        <taxon>Rhabditomorpha</taxon>
        <taxon>Strongyloidea</taxon>
        <taxon>Trichostrongylidae</taxon>
        <taxon>Teladorsagia</taxon>
    </lineage>
</organism>
<sequence>MTDLLSVHCVYFKTSSHPKLRTVFVFCMLLIDIDPVVGLERDLRDNFCVYKCESIQSLHVTQRKLVSSRIFQLIDLSITNQSAHQLPISFPKSFIRVNHDAIVFILLSSINSSFVRCAWYKRRSVVPWPLVIFRSQKAFLSSNPSPHAESPDWT</sequence>
<evidence type="ECO:0000313" key="2">
    <source>
        <dbReference type="Proteomes" id="UP000230423"/>
    </source>
</evidence>
<accession>A0A2G9U3L0</accession>
<gene>
    <name evidence="1" type="ORF">TELCIR_13622</name>
</gene>
<name>A0A2G9U3L0_TELCI</name>
<keyword evidence="2" id="KW-1185">Reference proteome</keyword>
<protein>
    <submittedName>
        <fullName evidence="1">Uncharacterized protein</fullName>
    </submittedName>
</protein>
<evidence type="ECO:0000313" key="1">
    <source>
        <dbReference type="EMBL" id="PIO64738.1"/>
    </source>
</evidence>
<proteinExistence type="predicted"/>
<reference evidence="1 2" key="1">
    <citation type="submission" date="2015-09" db="EMBL/GenBank/DDBJ databases">
        <title>Draft genome of the parasitic nematode Teladorsagia circumcincta isolate WARC Sus (inbred).</title>
        <authorList>
            <person name="Mitreva M."/>
        </authorList>
    </citation>
    <scope>NUCLEOTIDE SEQUENCE [LARGE SCALE GENOMIC DNA]</scope>
    <source>
        <strain evidence="1 2">S</strain>
    </source>
</reference>
<dbReference type="AlphaFoldDB" id="A0A2G9U3L0"/>
<dbReference type="EMBL" id="KZ349625">
    <property type="protein sequence ID" value="PIO64738.1"/>
    <property type="molecule type" value="Genomic_DNA"/>
</dbReference>